<evidence type="ECO:0000256" key="11">
    <source>
        <dbReference type="ARBA" id="ARBA00022982"/>
    </source>
</evidence>
<dbReference type="PANTHER" id="PTHR46552">
    <property type="entry name" value="NADH-UBIQUINONE OXIDOREDUCTASE CHAIN 2"/>
    <property type="match status" value="1"/>
</dbReference>
<dbReference type="EMBL" id="MK423964">
    <property type="protein sequence ID" value="QIT06530.1"/>
    <property type="molecule type" value="Genomic_DNA"/>
</dbReference>
<keyword evidence="12 18" id="KW-1133">Transmembrane helix</keyword>
<name>A0A6H0EWY2_9HEXA</name>
<evidence type="ECO:0000259" key="19">
    <source>
        <dbReference type="Pfam" id="PF00361"/>
    </source>
</evidence>
<comment type="catalytic activity">
    <reaction evidence="17 18">
        <text>a ubiquinone + NADH + 5 H(+)(in) = a ubiquinol + NAD(+) + 4 H(+)(out)</text>
        <dbReference type="Rhea" id="RHEA:29091"/>
        <dbReference type="Rhea" id="RHEA-COMP:9565"/>
        <dbReference type="Rhea" id="RHEA-COMP:9566"/>
        <dbReference type="ChEBI" id="CHEBI:15378"/>
        <dbReference type="ChEBI" id="CHEBI:16389"/>
        <dbReference type="ChEBI" id="CHEBI:17976"/>
        <dbReference type="ChEBI" id="CHEBI:57540"/>
        <dbReference type="ChEBI" id="CHEBI:57945"/>
        <dbReference type="EC" id="7.1.1.2"/>
    </reaction>
</comment>
<evidence type="ECO:0000256" key="7">
    <source>
        <dbReference type="ARBA" id="ARBA00022660"/>
    </source>
</evidence>
<evidence type="ECO:0000256" key="3">
    <source>
        <dbReference type="ARBA" id="ARBA00007012"/>
    </source>
</evidence>
<feature type="domain" description="NADH:quinone oxidoreductase/Mrp antiporter transmembrane" evidence="19">
    <location>
        <begin position="25"/>
        <end position="277"/>
    </location>
</feature>
<dbReference type="GO" id="GO:0005743">
    <property type="term" value="C:mitochondrial inner membrane"/>
    <property type="evidence" value="ECO:0007669"/>
    <property type="project" value="UniProtKB-SubCell"/>
</dbReference>
<keyword evidence="10 18" id="KW-1278">Translocase</keyword>
<evidence type="ECO:0000256" key="9">
    <source>
        <dbReference type="ARBA" id="ARBA00022792"/>
    </source>
</evidence>
<evidence type="ECO:0000256" key="6">
    <source>
        <dbReference type="ARBA" id="ARBA00022448"/>
    </source>
</evidence>
<feature type="transmembrane region" description="Helical" evidence="18">
    <location>
        <begin position="310"/>
        <end position="329"/>
    </location>
</feature>
<keyword evidence="15 18" id="KW-0496">Mitochondrion</keyword>
<organism evidence="20">
    <name type="scientific">Sminthurides bifidus</name>
    <dbReference type="NCBI Taxonomy" id="2584528"/>
    <lineage>
        <taxon>Eukaryota</taxon>
        <taxon>Metazoa</taxon>
        <taxon>Ecdysozoa</taxon>
        <taxon>Arthropoda</taxon>
        <taxon>Hexapoda</taxon>
        <taxon>Collembola</taxon>
        <taxon>Symphypleona</taxon>
        <taxon>Sminthurididae</taxon>
        <taxon>Sminthurides</taxon>
    </lineage>
</organism>
<feature type="transmembrane region" description="Helical" evidence="18">
    <location>
        <begin position="136"/>
        <end position="158"/>
    </location>
</feature>
<dbReference type="AlphaFoldDB" id="A0A6H0EWY2"/>
<dbReference type="EC" id="7.1.1.2" evidence="4 18"/>
<comment type="subcellular location">
    <subcellularLocation>
        <location evidence="2 18">Mitochondrion inner membrane</location>
        <topology evidence="2 18">Multi-pass membrane protein</topology>
    </subcellularLocation>
</comment>
<evidence type="ECO:0000256" key="1">
    <source>
        <dbReference type="ARBA" id="ARBA00003257"/>
    </source>
</evidence>
<keyword evidence="8 18" id="KW-0812">Transmembrane</keyword>
<evidence type="ECO:0000256" key="2">
    <source>
        <dbReference type="ARBA" id="ARBA00004448"/>
    </source>
</evidence>
<dbReference type="InterPro" id="IPR050175">
    <property type="entry name" value="Complex_I_Subunit_2"/>
</dbReference>
<feature type="transmembrane region" description="Helical" evidence="18">
    <location>
        <begin position="232"/>
        <end position="253"/>
    </location>
</feature>
<evidence type="ECO:0000256" key="5">
    <source>
        <dbReference type="ARBA" id="ARBA00021008"/>
    </source>
</evidence>
<evidence type="ECO:0000256" key="12">
    <source>
        <dbReference type="ARBA" id="ARBA00022989"/>
    </source>
</evidence>
<feature type="transmembrane region" description="Helical" evidence="18">
    <location>
        <begin position="265"/>
        <end position="290"/>
    </location>
</feature>
<feature type="transmembrane region" description="Helical" evidence="18">
    <location>
        <begin position="58"/>
        <end position="77"/>
    </location>
</feature>
<accession>A0A6H0EWY2</accession>
<comment type="similarity">
    <text evidence="3 18">Belongs to the complex I subunit 2 family.</text>
</comment>
<keyword evidence="7 18" id="KW-0679">Respiratory chain</keyword>
<keyword evidence="16 18" id="KW-0472">Membrane</keyword>
<keyword evidence="6" id="KW-0813">Transport</keyword>
<evidence type="ECO:0000256" key="17">
    <source>
        <dbReference type="ARBA" id="ARBA00049551"/>
    </source>
</evidence>
<dbReference type="PRINTS" id="PR01436">
    <property type="entry name" value="NADHDHGNASE2"/>
</dbReference>
<evidence type="ECO:0000256" key="16">
    <source>
        <dbReference type="ARBA" id="ARBA00023136"/>
    </source>
</evidence>
<comment type="function">
    <text evidence="1">Core subunit of the mitochondrial membrane respiratory chain NADH dehydrogenase (Complex I) that is believed to belong to the minimal assembly required for catalysis. Complex I functions in the transfer of electrons from NADH to the respiratory chain. The immediate electron acceptor for the enzyme is believed to be ubiquinone.</text>
</comment>
<keyword evidence="13 18" id="KW-0520">NAD</keyword>
<evidence type="ECO:0000256" key="10">
    <source>
        <dbReference type="ARBA" id="ARBA00022967"/>
    </source>
</evidence>
<evidence type="ECO:0000256" key="15">
    <source>
        <dbReference type="ARBA" id="ARBA00023128"/>
    </source>
</evidence>
<geneLocation type="mitochondrion" evidence="20"/>
<evidence type="ECO:0000256" key="13">
    <source>
        <dbReference type="ARBA" id="ARBA00023027"/>
    </source>
</evidence>
<evidence type="ECO:0000256" key="18">
    <source>
        <dbReference type="RuleBase" id="RU003403"/>
    </source>
</evidence>
<dbReference type="InterPro" id="IPR001750">
    <property type="entry name" value="ND/Mrp_TM"/>
</dbReference>
<dbReference type="PANTHER" id="PTHR46552:SF1">
    <property type="entry name" value="NADH-UBIQUINONE OXIDOREDUCTASE CHAIN 2"/>
    <property type="match status" value="1"/>
</dbReference>
<keyword evidence="14 18" id="KW-0830">Ubiquinone</keyword>
<sequence length="330" mass="37446">MFLSIYSLLYLCSLGFTIVVTFTTSNWLMCWMMMEINLMMFIPLLTEKEYLMECPQSIKYFLVQVLGSMVLVLFLCLENTTYNMNMLSSSSTLLLTSLAIKSGIPPFHFWFPQIVEYCNMMQCFLILAVQKIIPMALIQFCYSSSLSILMIVSALVGAYGGINQNSIKKMLAYSSMVHSSWMILSIKSSNLMFIIYLAIYTFISLCVTFIIYKMNFYKISEFVSANSNKMGLTSFSLNMMSLGGLPPLLGFLAKAMAISESSEMLTVITILVISSLLSLTYYTRIIWLAMSSAFYSKKEKMSPVSQKENSFYYLNIVMNILLISIVLSVL</sequence>
<dbReference type="InterPro" id="IPR003917">
    <property type="entry name" value="NADH_UbQ_OxRdtase_chain2"/>
</dbReference>
<feature type="transmembrane region" description="Helical" evidence="18">
    <location>
        <begin position="193"/>
        <end position="212"/>
    </location>
</feature>
<comment type="function">
    <text evidence="18">Core subunit of the mitochondrial membrane respiratory chain NADH dehydrogenase (Complex I) which catalyzes electron transfer from NADH through the respiratory chain, using ubiquinone as an electron acceptor. Essential for the catalytic activity and assembly of complex I.</text>
</comment>
<protein>
    <recommendedName>
        <fullName evidence="5 18">NADH-ubiquinone oxidoreductase chain 2</fullName>
        <ecNumber evidence="4 18">7.1.1.2</ecNumber>
    </recommendedName>
</protein>
<gene>
    <name evidence="20" type="primary">ND2</name>
</gene>
<dbReference type="Pfam" id="PF00361">
    <property type="entry name" value="Proton_antipo_M"/>
    <property type="match status" value="1"/>
</dbReference>
<reference evidence="20" key="1">
    <citation type="submission" date="2019-01" db="EMBL/GenBank/DDBJ databases">
        <title>Mitochondrial phylogenomics of Collembola.</title>
        <authorList>
            <person name="Sun X."/>
            <person name="Xie Z.-J."/>
            <person name="Dong J."/>
            <person name="Yu D.-Y."/>
        </authorList>
    </citation>
    <scope>NUCLEOTIDE SEQUENCE</scope>
</reference>
<feature type="transmembrane region" description="Helical" evidence="18">
    <location>
        <begin position="6"/>
        <end position="23"/>
    </location>
</feature>
<dbReference type="GO" id="GO:0006120">
    <property type="term" value="P:mitochondrial electron transport, NADH to ubiquinone"/>
    <property type="evidence" value="ECO:0007669"/>
    <property type="project" value="InterPro"/>
</dbReference>
<evidence type="ECO:0000256" key="8">
    <source>
        <dbReference type="ARBA" id="ARBA00022692"/>
    </source>
</evidence>
<proteinExistence type="inferred from homology"/>
<keyword evidence="9 18" id="KW-0999">Mitochondrion inner membrane</keyword>
<evidence type="ECO:0000256" key="4">
    <source>
        <dbReference type="ARBA" id="ARBA00012944"/>
    </source>
</evidence>
<keyword evidence="11 18" id="KW-0249">Electron transport</keyword>
<dbReference type="GO" id="GO:0008137">
    <property type="term" value="F:NADH dehydrogenase (ubiquinone) activity"/>
    <property type="evidence" value="ECO:0007669"/>
    <property type="project" value="UniProtKB-EC"/>
</dbReference>
<evidence type="ECO:0000313" key="20">
    <source>
        <dbReference type="EMBL" id="QIT06530.1"/>
    </source>
</evidence>
<evidence type="ECO:0000256" key="14">
    <source>
        <dbReference type="ARBA" id="ARBA00023075"/>
    </source>
</evidence>